<evidence type="ECO:0000313" key="1">
    <source>
        <dbReference type="EMBL" id="CAB4907498.1"/>
    </source>
</evidence>
<gene>
    <name evidence="1" type="ORF">UFOPK3564_00994</name>
</gene>
<protein>
    <submittedName>
        <fullName evidence="1">Unannotated protein</fullName>
    </submittedName>
</protein>
<organism evidence="1">
    <name type="scientific">freshwater metagenome</name>
    <dbReference type="NCBI Taxonomy" id="449393"/>
    <lineage>
        <taxon>unclassified sequences</taxon>
        <taxon>metagenomes</taxon>
        <taxon>ecological metagenomes</taxon>
    </lineage>
</organism>
<sequence length="121" mass="12710">MRLRLLLPCAAALAAVAVPATAPPTASAAATVRCKASGGVYAQYRVLRGSSRSLSCTSASNVLLKGILNQRPPSGWRCRTPADAAWPLVETCDRRSRGRRVATAQLFATADFFGPGAPPRD</sequence>
<accession>A0A6J7GLL4</accession>
<dbReference type="AlphaFoldDB" id="A0A6J7GLL4"/>
<name>A0A6J7GLL4_9ZZZZ</name>
<reference evidence="1" key="1">
    <citation type="submission" date="2020-05" db="EMBL/GenBank/DDBJ databases">
        <authorList>
            <person name="Chiriac C."/>
            <person name="Salcher M."/>
            <person name="Ghai R."/>
            <person name="Kavagutti S V."/>
        </authorList>
    </citation>
    <scope>NUCLEOTIDE SEQUENCE</scope>
</reference>
<dbReference type="EMBL" id="CAFBMK010000041">
    <property type="protein sequence ID" value="CAB4907498.1"/>
    <property type="molecule type" value="Genomic_DNA"/>
</dbReference>
<proteinExistence type="predicted"/>